<evidence type="ECO:0000313" key="1">
    <source>
        <dbReference type="EMBL" id="MBK6975380.1"/>
    </source>
</evidence>
<accession>A0A9D7E9N1</accession>
<dbReference type="Proteomes" id="UP000807785">
    <property type="component" value="Unassembled WGS sequence"/>
</dbReference>
<gene>
    <name evidence="1" type="ORF">IPH26_21350</name>
</gene>
<protein>
    <recommendedName>
        <fullName evidence="3">Roadblock/LAMTOR2 domain-containing protein</fullName>
    </recommendedName>
</protein>
<organism evidence="1 2">
    <name type="scientific">Candidatus Methylophosphatis roskildensis</name>
    <dbReference type="NCBI Taxonomy" id="2899263"/>
    <lineage>
        <taxon>Bacteria</taxon>
        <taxon>Pseudomonadati</taxon>
        <taxon>Pseudomonadota</taxon>
        <taxon>Betaproteobacteria</taxon>
        <taxon>Nitrosomonadales</taxon>
        <taxon>Sterolibacteriaceae</taxon>
        <taxon>Candidatus Methylophosphatis</taxon>
    </lineage>
</organism>
<proteinExistence type="predicted"/>
<sequence>MLLTGGYLFGANRGYQAREQLRRQNVEQAEEIGTLRQRVSAPDDGDENLRATIKNVLAPLMQREQLSFDLSHLTGASGRRSDLTALVDQIAERGNFSAVLLSDEAGWPLGSSSGARDLERLGATASLVFLLADRIGRDSAPAPLSLMVHDEANTVTLCRIFRVAEQRLALTAVSSGAQLTPTALDPALVKIAAVLSN</sequence>
<reference evidence="1" key="1">
    <citation type="submission" date="2020-10" db="EMBL/GenBank/DDBJ databases">
        <title>Connecting structure to function with the recovery of over 1000 high-quality activated sludge metagenome-assembled genomes encoding full-length rRNA genes using long-read sequencing.</title>
        <authorList>
            <person name="Singleton C.M."/>
            <person name="Petriglieri F."/>
            <person name="Kristensen J.M."/>
            <person name="Kirkegaard R.H."/>
            <person name="Michaelsen T.Y."/>
            <person name="Andersen M.H."/>
            <person name="Karst S.M."/>
            <person name="Dueholm M.S."/>
            <person name="Nielsen P.H."/>
            <person name="Albertsen M."/>
        </authorList>
    </citation>
    <scope>NUCLEOTIDE SEQUENCE</scope>
    <source>
        <strain evidence="1">Bjer_18-Q3-R1-45_BAT3C.347</strain>
    </source>
</reference>
<dbReference type="EMBL" id="JADJEV010000005">
    <property type="protein sequence ID" value="MBK6975380.1"/>
    <property type="molecule type" value="Genomic_DNA"/>
</dbReference>
<comment type="caution">
    <text evidence="1">The sequence shown here is derived from an EMBL/GenBank/DDBJ whole genome shotgun (WGS) entry which is preliminary data.</text>
</comment>
<name>A0A9D7E9N1_9PROT</name>
<evidence type="ECO:0008006" key="3">
    <source>
        <dbReference type="Google" id="ProtNLM"/>
    </source>
</evidence>
<evidence type="ECO:0000313" key="2">
    <source>
        <dbReference type="Proteomes" id="UP000807785"/>
    </source>
</evidence>
<dbReference type="AlphaFoldDB" id="A0A9D7E9N1"/>